<organism evidence="1 2">
    <name type="scientific">Rhabditophanes sp. KR3021</name>
    <dbReference type="NCBI Taxonomy" id="114890"/>
    <lineage>
        <taxon>Eukaryota</taxon>
        <taxon>Metazoa</taxon>
        <taxon>Ecdysozoa</taxon>
        <taxon>Nematoda</taxon>
        <taxon>Chromadorea</taxon>
        <taxon>Rhabditida</taxon>
        <taxon>Tylenchina</taxon>
        <taxon>Panagrolaimomorpha</taxon>
        <taxon>Strongyloidoidea</taxon>
        <taxon>Alloionematidae</taxon>
        <taxon>Rhabditophanes</taxon>
    </lineage>
</organism>
<sequence>MSVRYMRKKKSGFDNHEEEIDDGAPTGTIYIARFKPNPFHMWADLVGNPKVPASSFLVKKRPFARSGGNILLG</sequence>
<reference evidence="2" key="1">
    <citation type="submission" date="2016-11" db="UniProtKB">
        <authorList>
            <consortium name="WormBaseParasite"/>
        </authorList>
    </citation>
    <scope>IDENTIFICATION</scope>
    <source>
        <strain evidence="2">KR3021</strain>
    </source>
</reference>
<dbReference type="Proteomes" id="UP000095286">
    <property type="component" value="Unplaced"/>
</dbReference>
<name>A0AC35U3R9_9BILA</name>
<protein>
    <submittedName>
        <fullName evidence="2">ATG7_N domain-containing protein</fullName>
    </submittedName>
</protein>
<evidence type="ECO:0000313" key="1">
    <source>
        <dbReference type="Proteomes" id="UP000095286"/>
    </source>
</evidence>
<accession>A0AC35U3R9</accession>
<proteinExistence type="predicted"/>
<dbReference type="WBParaSite" id="RSKR_0000766300.1">
    <property type="protein sequence ID" value="RSKR_0000766300.1"/>
    <property type="gene ID" value="RSKR_0000766300"/>
</dbReference>
<evidence type="ECO:0000313" key="2">
    <source>
        <dbReference type="WBParaSite" id="RSKR_0000766300.1"/>
    </source>
</evidence>